<dbReference type="OrthoDB" id="4562539at2"/>
<keyword evidence="2" id="KW-1185">Reference proteome</keyword>
<comment type="caution">
    <text evidence="1">The sequence shown here is derived from an EMBL/GenBank/DDBJ whole genome shotgun (WGS) entry which is preliminary data.</text>
</comment>
<proteinExistence type="predicted"/>
<name>A0A563EM97_9PSEU</name>
<evidence type="ECO:0000313" key="2">
    <source>
        <dbReference type="Proteomes" id="UP000316639"/>
    </source>
</evidence>
<reference evidence="1 2" key="1">
    <citation type="submission" date="2019-07" db="EMBL/GenBank/DDBJ databases">
        <title>Lentzea xizangensis sp. nov., isolated from Qinghai-Tibetan Plateau Soils.</title>
        <authorList>
            <person name="Huang J."/>
        </authorList>
    </citation>
    <scope>NUCLEOTIDE SEQUENCE [LARGE SCALE GENOMIC DNA]</scope>
    <source>
        <strain evidence="1 2">FXJ1.1311</strain>
    </source>
</reference>
<sequence>MSGYEADLERLTSGATEFNGFAQTAGEIASGLQGLLSGFGACWGNDSVGQSFAAGHEKPTGDTFGVLGSLSEQLGGIGEKFAATAETYRHVEESNASAMKRLEG</sequence>
<dbReference type="RefSeq" id="WP_146356493.1">
    <property type="nucleotide sequence ID" value="NZ_VOBR01000021.1"/>
</dbReference>
<dbReference type="InterPro" id="IPR036689">
    <property type="entry name" value="ESAT-6-like_sf"/>
</dbReference>
<gene>
    <name evidence="1" type="ORF">FKR81_28880</name>
</gene>
<evidence type="ECO:0000313" key="1">
    <source>
        <dbReference type="EMBL" id="TWP48307.1"/>
    </source>
</evidence>
<dbReference type="Proteomes" id="UP000316639">
    <property type="component" value="Unassembled WGS sequence"/>
</dbReference>
<dbReference type="SUPFAM" id="SSF140453">
    <property type="entry name" value="EsxAB dimer-like"/>
    <property type="match status" value="1"/>
</dbReference>
<protein>
    <recommendedName>
        <fullName evidence="3">WXG100 family type VII secretion target</fullName>
    </recommendedName>
</protein>
<dbReference type="AlphaFoldDB" id="A0A563EM97"/>
<dbReference type="EMBL" id="VOBR01000021">
    <property type="protein sequence ID" value="TWP48307.1"/>
    <property type="molecule type" value="Genomic_DNA"/>
</dbReference>
<evidence type="ECO:0008006" key="3">
    <source>
        <dbReference type="Google" id="ProtNLM"/>
    </source>
</evidence>
<dbReference type="Gene3D" id="1.10.287.1060">
    <property type="entry name" value="ESAT-6-like"/>
    <property type="match status" value="1"/>
</dbReference>
<organism evidence="1 2">
    <name type="scientific">Lentzea tibetensis</name>
    <dbReference type="NCBI Taxonomy" id="2591470"/>
    <lineage>
        <taxon>Bacteria</taxon>
        <taxon>Bacillati</taxon>
        <taxon>Actinomycetota</taxon>
        <taxon>Actinomycetes</taxon>
        <taxon>Pseudonocardiales</taxon>
        <taxon>Pseudonocardiaceae</taxon>
        <taxon>Lentzea</taxon>
    </lineage>
</organism>
<accession>A0A563EM97</accession>